<dbReference type="InterPro" id="IPR045220">
    <property type="entry name" value="FRHB/FDHB/HCAR-like"/>
</dbReference>
<dbReference type="Proteomes" id="UP001642260">
    <property type="component" value="Unassembled WGS sequence"/>
</dbReference>
<evidence type="ECO:0000313" key="2">
    <source>
        <dbReference type="Proteomes" id="UP001642260"/>
    </source>
</evidence>
<evidence type="ECO:0000313" key="1">
    <source>
        <dbReference type="EMBL" id="CAH8387414.1"/>
    </source>
</evidence>
<name>A0ABC8LV98_ERUVS</name>
<dbReference type="PANTHER" id="PTHR31332">
    <property type="entry name" value="7-HYDROXYMETHYL CHLOROPHYLL A REDUCTASE, CHLOROPLASTIC"/>
    <property type="match status" value="1"/>
</dbReference>
<gene>
    <name evidence="1" type="ORF">ERUC_LOCUS39897</name>
</gene>
<protein>
    <submittedName>
        <fullName evidence="1">Uncharacterized protein</fullName>
    </submittedName>
</protein>
<dbReference type="PANTHER" id="PTHR31332:SF0">
    <property type="entry name" value="7-HYDROXYMETHYL CHLOROPHYLL A REDUCTASE, CHLOROPLASTIC"/>
    <property type="match status" value="1"/>
</dbReference>
<dbReference type="EMBL" id="CAKOAT010745154">
    <property type="protein sequence ID" value="CAH8387414.1"/>
    <property type="molecule type" value="Genomic_DNA"/>
</dbReference>
<organism evidence="1 2">
    <name type="scientific">Eruca vesicaria subsp. sativa</name>
    <name type="common">Garden rocket</name>
    <name type="synonym">Eruca sativa</name>
    <dbReference type="NCBI Taxonomy" id="29727"/>
    <lineage>
        <taxon>Eukaryota</taxon>
        <taxon>Viridiplantae</taxon>
        <taxon>Streptophyta</taxon>
        <taxon>Embryophyta</taxon>
        <taxon>Tracheophyta</taxon>
        <taxon>Spermatophyta</taxon>
        <taxon>Magnoliopsida</taxon>
        <taxon>eudicotyledons</taxon>
        <taxon>Gunneridae</taxon>
        <taxon>Pentapetalae</taxon>
        <taxon>rosids</taxon>
        <taxon>malvids</taxon>
        <taxon>Brassicales</taxon>
        <taxon>Brassicaceae</taxon>
        <taxon>Brassiceae</taxon>
        <taxon>Eruca</taxon>
    </lineage>
</organism>
<accession>A0ABC8LV98</accession>
<proteinExistence type="predicted"/>
<keyword evidence="2" id="KW-1185">Reference proteome</keyword>
<comment type="caution">
    <text evidence="1">The sequence shown here is derived from an EMBL/GenBank/DDBJ whole genome shotgun (WGS) entry which is preliminary data.</text>
</comment>
<reference evidence="1 2" key="1">
    <citation type="submission" date="2022-03" db="EMBL/GenBank/DDBJ databases">
        <authorList>
            <person name="Macdonald S."/>
            <person name="Ahmed S."/>
            <person name="Newling K."/>
        </authorList>
    </citation>
    <scope>NUCLEOTIDE SEQUENCE [LARGE SCALE GENOMIC DNA]</scope>
</reference>
<dbReference type="AlphaFoldDB" id="A0ABC8LV98"/>
<sequence length="197" mass="21954">MAMKSDGKSPPTKLIGKPYASSTEAISVFLDIQISALGIRCEYRAKKKKLKLRENWREKSKPIPPGGTYPAKDHCRGCGQCDTNYIAHVKDACAFLGDGMSRIESLEPVVPGRGRKPDSLEDTYFGVHQEQLYARKLKPVEDNFEYLRDSLLNLSNLSWFRLSLAGGSVTSDEKTSDPTCITLEDYMVQTLNGDKTV</sequence>